<sequence>MGAERWTAEWIWAAGTAGKNDVYAETRAVFEAGEAIGRARIRISANQAYRLFLNGEELGRGPTPTDPEWMSYDTYEVADRLVRGANALAIVANNFGTEMIVTNQLQGPGGLICQLDLYDSEREGAAPVRTIASGSGWKCRRSPRWLPGTSRLHYWGGYREIVDVSKEDGWLRADYDDSAWPHAEVVAAAEQPDSPWPRLLPREIPFLRRTLVEPVEVVAAEPFRGAISFPEALLASLADTPDDRALAMDASRPGSLPQITYDFGAEAVGYPKLVVDAPEGGVLQLFYGESLEVSLMDTYLLRPGENVLEPFGRRAFRYLKLAAMATPVPIRIRSLRMEFVHYPFAGEATFRCSDEKLNRIWETGRYTTLVNSQNHFEDCPYREAALWVADAVVMAKVVYQISSDAALVRKSLLQGARIQNADGSIPGNGPARNSFMLPDFCAHWLFGVKEYFEYSKDRAFLEEIWPAVQRLVQWFSNQEDESGLFANAVREGWWCFIDWTDDIERKDRVTAISCFYYKFLESAAGLADAVGERSFGAELRAKAAKLKDAVRRLLRVAGTTVYADCLTDEGLSASVTAQTNFAAAWSGIMEEAEVAAFVEDEFLAGKLPPIRGAFFYHIVLETLFAHGYAEAAVRIIRDYWGAMLDRGATTWWETFDPALPFPTTPSPYMGHTPTYLQDAIPVSLSHGWGASPTYLLSREVLGVHLSDEGAEDVVLRPIAAEGLDWAEGVIPTKRGEIRVRWERGTDGTVRYQASLPKGLVWAAPGMESAAASEHGEGVRITGTVPATRQSVRASVAAERASFPR</sequence>
<evidence type="ECO:0000259" key="2">
    <source>
        <dbReference type="Pfam" id="PF17389"/>
    </source>
</evidence>
<dbReference type="Proteomes" id="UP000310636">
    <property type="component" value="Unassembled WGS sequence"/>
</dbReference>
<reference evidence="4 5" key="1">
    <citation type="submission" date="2019-04" db="EMBL/GenBank/DDBJ databases">
        <title>Cohnella sp. nov. isolated from preserved vegetables.</title>
        <authorList>
            <person name="Lin S.-Y."/>
            <person name="Hung M.-H."/>
            <person name="Young C.-C."/>
        </authorList>
    </citation>
    <scope>NUCLEOTIDE SEQUENCE [LARGE SCALE GENOMIC DNA]</scope>
    <source>
        <strain evidence="4 5">CC-MHH1044</strain>
    </source>
</reference>
<dbReference type="Pfam" id="PF17389">
    <property type="entry name" value="Bac_rhamnosid6H"/>
    <property type="match status" value="1"/>
</dbReference>
<dbReference type="Gene3D" id="2.60.120.260">
    <property type="entry name" value="Galactose-binding domain-like"/>
    <property type="match status" value="1"/>
</dbReference>
<gene>
    <name evidence="4" type="ORF">E6C55_14815</name>
</gene>
<evidence type="ECO:0000313" key="4">
    <source>
        <dbReference type="EMBL" id="THF77975.1"/>
    </source>
</evidence>
<comment type="caution">
    <text evidence="4">The sequence shown here is derived from an EMBL/GenBank/DDBJ whole genome shotgun (WGS) entry which is preliminary data.</text>
</comment>
<dbReference type="AlphaFoldDB" id="A0A4S4BUD8"/>
<dbReference type="InterPro" id="IPR035396">
    <property type="entry name" value="Bac_rhamnosid6H"/>
</dbReference>
<dbReference type="GO" id="GO:0005975">
    <property type="term" value="P:carbohydrate metabolic process"/>
    <property type="evidence" value="ECO:0007669"/>
    <property type="project" value="InterPro"/>
</dbReference>
<protein>
    <submittedName>
        <fullName evidence="4">Alpha-L-rhamnosidase</fullName>
    </submittedName>
</protein>
<dbReference type="SUPFAM" id="SSF48208">
    <property type="entry name" value="Six-hairpin glycosidases"/>
    <property type="match status" value="1"/>
</dbReference>
<dbReference type="RefSeq" id="WP_136370586.1">
    <property type="nucleotide sequence ID" value="NZ_SSOB01000017.1"/>
</dbReference>
<feature type="domain" description="Alpha-L-rhamnosidase six-hairpin glycosidase" evidence="2">
    <location>
        <begin position="348"/>
        <end position="696"/>
    </location>
</feature>
<name>A0A4S4BUD8_9BACL</name>
<dbReference type="PANTHER" id="PTHR34987:SF2">
    <property type="entry name" value="B, PUTATIVE (AFU_ORTHOLOGUE AFUA_7G05040)-RELATED"/>
    <property type="match status" value="1"/>
</dbReference>
<feature type="domain" description="Alpha-L-rhamnosidase C-terminal" evidence="3">
    <location>
        <begin position="702"/>
        <end position="758"/>
    </location>
</feature>
<accession>A0A4S4BUD8</accession>
<dbReference type="Pfam" id="PF17390">
    <property type="entry name" value="Bac_rhamnosid_C"/>
    <property type="match status" value="1"/>
</dbReference>
<evidence type="ECO:0000259" key="3">
    <source>
        <dbReference type="Pfam" id="PF17390"/>
    </source>
</evidence>
<evidence type="ECO:0000313" key="5">
    <source>
        <dbReference type="Proteomes" id="UP000310636"/>
    </source>
</evidence>
<feature type="domain" description="Bacterial alpha-L-rhamnosidase N-terminal" evidence="1">
    <location>
        <begin position="35"/>
        <end position="190"/>
    </location>
</feature>
<dbReference type="OrthoDB" id="9815108at2"/>
<dbReference type="PANTHER" id="PTHR34987">
    <property type="entry name" value="C, PUTATIVE (AFU_ORTHOLOGUE AFUA_3G02880)-RELATED"/>
    <property type="match status" value="1"/>
</dbReference>
<dbReference type="Gene3D" id="2.60.420.10">
    <property type="entry name" value="Maltose phosphorylase, domain 3"/>
    <property type="match status" value="1"/>
</dbReference>
<dbReference type="Pfam" id="PF08531">
    <property type="entry name" value="Bac_rhamnosid_N"/>
    <property type="match status" value="1"/>
</dbReference>
<dbReference type="InterPro" id="IPR013737">
    <property type="entry name" value="Bac_rhamnosid_N"/>
</dbReference>
<keyword evidence="5" id="KW-1185">Reference proteome</keyword>
<proteinExistence type="predicted"/>
<evidence type="ECO:0000259" key="1">
    <source>
        <dbReference type="Pfam" id="PF08531"/>
    </source>
</evidence>
<dbReference type="InterPro" id="IPR008928">
    <property type="entry name" value="6-hairpin_glycosidase_sf"/>
</dbReference>
<dbReference type="Gene3D" id="1.50.10.10">
    <property type="match status" value="1"/>
</dbReference>
<dbReference type="EMBL" id="SSOB01000017">
    <property type="protein sequence ID" value="THF77975.1"/>
    <property type="molecule type" value="Genomic_DNA"/>
</dbReference>
<dbReference type="InterPro" id="IPR035398">
    <property type="entry name" value="Bac_rhamnosid_C"/>
</dbReference>
<dbReference type="InterPro" id="IPR012341">
    <property type="entry name" value="6hp_glycosidase-like_sf"/>
</dbReference>
<organism evidence="4 5">
    <name type="scientific">Cohnella fermenti</name>
    <dbReference type="NCBI Taxonomy" id="2565925"/>
    <lineage>
        <taxon>Bacteria</taxon>
        <taxon>Bacillati</taxon>
        <taxon>Bacillota</taxon>
        <taxon>Bacilli</taxon>
        <taxon>Bacillales</taxon>
        <taxon>Paenibacillaceae</taxon>
        <taxon>Cohnella</taxon>
    </lineage>
</organism>